<dbReference type="InterPro" id="IPR028565">
    <property type="entry name" value="MHD"/>
</dbReference>
<dbReference type="InterPro" id="IPR050431">
    <property type="entry name" value="Adaptor_comp_med_subunit"/>
</dbReference>
<evidence type="ECO:0000256" key="4">
    <source>
        <dbReference type="ARBA" id="ARBA00023136"/>
    </source>
</evidence>
<dbReference type="InterPro" id="IPR001392">
    <property type="entry name" value="Clathrin_mu"/>
</dbReference>
<dbReference type="GO" id="GO:0006886">
    <property type="term" value="P:intracellular protein transport"/>
    <property type="evidence" value="ECO:0007669"/>
    <property type="project" value="InterPro"/>
</dbReference>
<keyword evidence="2" id="KW-0813">Transport</keyword>
<sequence>MVSSSEEIFFEKHFQNVINREICDYFTQELHLYETAKDIPTVIQTPSHYIINHIMSDVYILAIIMWEVPPLYILNILKYICELIEAYFGSCTYDTICENRLTVYQILDEMIDHGFPLISEGNIIMELVKPPSIMRMFAEQVTGSSSQYSSVLPESQFSIVPWRCENITYAKNECYFDFIETLNAVLSHQGGIIRSYVSTQVFANVRLSNYPDLTVTFDKPLSLGNVHFHRCVRFKNWDKFHQVSFIPPDKKFKLIEYVPTVSHGIPMGSRVEFYYPRGNNNGSFNISLKPNSKKIIQSIIITTKLHPDINNIVFDQAVNGKIVYNQNTNIFVWTINQLTTPLCMKSIIYLKDNAKQPDWKPKLSISYKLAGSTICGIKISKIDVKNTNYKCFKGVKYITKTGNYEQR</sequence>
<keyword evidence="3" id="KW-0653">Protein transport</keyword>
<accession>A0A177B8V4</accession>
<dbReference type="InterPro" id="IPR036168">
    <property type="entry name" value="AP2_Mu_C_sf"/>
</dbReference>
<feature type="non-terminal residue" evidence="6">
    <location>
        <position position="407"/>
    </location>
</feature>
<dbReference type="PANTHER" id="PTHR10529">
    <property type="entry name" value="AP COMPLEX SUBUNIT MU"/>
    <property type="match status" value="1"/>
</dbReference>
<dbReference type="SUPFAM" id="SSF64356">
    <property type="entry name" value="SNARE-like"/>
    <property type="match status" value="1"/>
</dbReference>
<dbReference type="InterPro" id="IPR011012">
    <property type="entry name" value="Longin-like_dom_sf"/>
</dbReference>
<reference evidence="6 7" key="1">
    <citation type="submission" date="2016-04" db="EMBL/GenBank/DDBJ databases">
        <title>The genome of Intoshia linei affirms orthonectids as highly simplified spiralians.</title>
        <authorList>
            <person name="Mikhailov K.V."/>
            <person name="Slusarev G.S."/>
            <person name="Nikitin M.A."/>
            <person name="Logacheva M.D."/>
            <person name="Penin A."/>
            <person name="Aleoshin V."/>
            <person name="Panchin Y.V."/>
        </authorList>
    </citation>
    <scope>NUCLEOTIDE SEQUENCE [LARGE SCALE GENOMIC DNA]</scope>
    <source>
        <strain evidence="6">Intl2013</strain>
        <tissue evidence="6">Whole animal</tissue>
    </source>
</reference>
<feature type="domain" description="MHD" evidence="5">
    <location>
        <begin position="171"/>
        <end position="407"/>
    </location>
</feature>
<dbReference type="EMBL" id="LWCA01000202">
    <property type="protein sequence ID" value="OAF69991.1"/>
    <property type="molecule type" value="Genomic_DNA"/>
</dbReference>
<dbReference type="GO" id="GO:0012505">
    <property type="term" value="C:endomembrane system"/>
    <property type="evidence" value="ECO:0007669"/>
    <property type="project" value="UniProtKB-SubCell"/>
</dbReference>
<dbReference type="Gene3D" id="3.30.450.60">
    <property type="match status" value="1"/>
</dbReference>
<dbReference type="Pfam" id="PF00928">
    <property type="entry name" value="Adap_comp_sub"/>
    <property type="match status" value="1"/>
</dbReference>
<dbReference type="PIRSF" id="PIRSF005992">
    <property type="entry name" value="Clathrin_mu"/>
    <property type="match status" value="1"/>
</dbReference>
<dbReference type="PRINTS" id="PR00314">
    <property type="entry name" value="CLATHRINADPT"/>
</dbReference>
<evidence type="ECO:0000259" key="5">
    <source>
        <dbReference type="PROSITE" id="PS51072"/>
    </source>
</evidence>
<protein>
    <submittedName>
        <fullName evidence="6">AP-3 complex subunit mu</fullName>
    </submittedName>
</protein>
<dbReference type="CDD" id="cd14837">
    <property type="entry name" value="AP3_Mu_N"/>
    <property type="match status" value="1"/>
</dbReference>
<comment type="caution">
    <text evidence="6">The sequence shown here is derived from an EMBL/GenBank/DDBJ whole genome shotgun (WGS) entry which is preliminary data.</text>
</comment>
<dbReference type="OrthoDB" id="870at2759"/>
<organism evidence="6 7">
    <name type="scientific">Intoshia linei</name>
    <dbReference type="NCBI Taxonomy" id="1819745"/>
    <lineage>
        <taxon>Eukaryota</taxon>
        <taxon>Metazoa</taxon>
        <taxon>Spiralia</taxon>
        <taxon>Lophotrochozoa</taxon>
        <taxon>Mesozoa</taxon>
        <taxon>Orthonectida</taxon>
        <taxon>Rhopaluridae</taxon>
        <taxon>Intoshia</taxon>
    </lineage>
</organism>
<evidence type="ECO:0000256" key="1">
    <source>
        <dbReference type="ARBA" id="ARBA00004308"/>
    </source>
</evidence>
<gene>
    <name evidence="6" type="ORF">A3Q56_02262</name>
</gene>
<evidence type="ECO:0000313" key="6">
    <source>
        <dbReference type="EMBL" id="OAF69991.1"/>
    </source>
</evidence>
<dbReference type="GO" id="GO:0030131">
    <property type="term" value="C:clathrin adaptor complex"/>
    <property type="evidence" value="ECO:0007669"/>
    <property type="project" value="InterPro"/>
</dbReference>
<evidence type="ECO:0000256" key="2">
    <source>
        <dbReference type="ARBA" id="ARBA00022448"/>
    </source>
</evidence>
<dbReference type="Gene3D" id="2.60.40.1170">
    <property type="entry name" value="Mu homology domain, subdomain B"/>
    <property type="match status" value="2"/>
</dbReference>
<dbReference type="SUPFAM" id="SSF49447">
    <property type="entry name" value="Second domain of Mu2 adaptin subunit (ap50) of ap2 adaptor"/>
    <property type="match status" value="1"/>
</dbReference>
<dbReference type="AlphaFoldDB" id="A0A177B8V4"/>
<evidence type="ECO:0000313" key="7">
    <source>
        <dbReference type="Proteomes" id="UP000078046"/>
    </source>
</evidence>
<dbReference type="GO" id="GO:0016192">
    <property type="term" value="P:vesicle-mediated transport"/>
    <property type="evidence" value="ECO:0007669"/>
    <property type="project" value="InterPro"/>
</dbReference>
<dbReference type="Proteomes" id="UP000078046">
    <property type="component" value="Unassembled WGS sequence"/>
</dbReference>
<proteinExistence type="predicted"/>
<name>A0A177B8V4_9BILA</name>
<evidence type="ECO:0000256" key="3">
    <source>
        <dbReference type="ARBA" id="ARBA00022927"/>
    </source>
</evidence>
<keyword evidence="4" id="KW-0472">Membrane</keyword>
<dbReference type="PROSITE" id="PS51072">
    <property type="entry name" value="MHD"/>
    <property type="match status" value="1"/>
</dbReference>
<comment type="subcellular location">
    <subcellularLocation>
        <location evidence="1">Endomembrane system</location>
    </subcellularLocation>
</comment>
<keyword evidence="7" id="KW-1185">Reference proteome</keyword>